<dbReference type="AlphaFoldDB" id="A0AAN7I223"/>
<sequence length="172" mass="19248">MDASIASVPAPTLKRSISSSDDILLQENKKRPRADNLLTELSDILVEIKATPSSGEISADLLNSLRLLMLQIESLAADETNIEAKTLKDESDNCLELWFQELVAQCEADGEELILEPEEYNAVSDNEDEEDTIALALALQDEEDYCKEFEKGQICIKKKEEEDDEEVEVDIL</sequence>
<organism evidence="1 2">
    <name type="scientific">Mucor velutinosus</name>
    <dbReference type="NCBI Taxonomy" id="708070"/>
    <lineage>
        <taxon>Eukaryota</taxon>
        <taxon>Fungi</taxon>
        <taxon>Fungi incertae sedis</taxon>
        <taxon>Mucoromycota</taxon>
        <taxon>Mucoromycotina</taxon>
        <taxon>Mucoromycetes</taxon>
        <taxon>Mucorales</taxon>
        <taxon>Mucorineae</taxon>
        <taxon>Mucoraceae</taxon>
        <taxon>Mucor</taxon>
    </lineage>
</organism>
<gene>
    <name evidence="1" type="ORF">ATC70_000767</name>
</gene>
<comment type="caution">
    <text evidence="1">The sequence shown here is derived from an EMBL/GenBank/DDBJ whole genome shotgun (WGS) entry which is preliminary data.</text>
</comment>
<dbReference type="RefSeq" id="XP_064684098.1">
    <property type="nucleotide sequence ID" value="XM_064820178.1"/>
</dbReference>
<accession>A0AAN7I223</accession>
<proteinExistence type="predicted"/>
<reference evidence="1 2" key="1">
    <citation type="submission" date="2022-11" db="EMBL/GenBank/DDBJ databases">
        <title>Mucor velutinosus strain NIH1002 WGS.</title>
        <authorList>
            <person name="Subramanian P."/>
            <person name="Mullikin J.C."/>
            <person name="Segre J.A."/>
            <person name="Zelazny A.M."/>
        </authorList>
    </citation>
    <scope>NUCLEOTIDE SEQUENCE [LARGE SCALE GENOMIC DNA]</scope>
    <source>
        <strain evidence="1 2">NIH1002</strain>
    </source>
</reference>
<evidence type="ECO:0000313" key="1">
    <source>
        <dbReference type="EMBL" id="KAK4517432.1"/>
    </source>
</evidence>
<dbReference type="EMBL" id="JASEJX010000013">
    <property type="protein sequence ID" value="KAK4517432.1"/>
    <property type="molecule type" value="Genomic_DNA"/>
</dbReference>
<dbReference type="Proteomes" id="UP001304243">
    <property type="component" value="Unassembled WGS sequence"/>
</dbReference>
<protein>
    <submittedName>
        <fullName evidence="1">Uncharacterized protein</fullName>
    </submittedName>
</protein>
<evidence type="ECO:0000313" key="2">
    <source>
        <dbReference type="Proteomes" id="UP001304243"/>
    </source>
</evidence>
<dbReference type="GeneID" id="89944469"/>
<keyword evidence="2" id="KW-1185">Reference proteome</keyword>
<name>A0AAN7I223_9FUNG</name>